<proteinExistence type="predicted"/>
<feature type="non-terminal residue" evidence="1">
    <location>
        <position position="1"/>
    </location>
</feature>
<organism evidence="1">
    <name type="scientific">marine sediment metagenome</name>
    <dbReference type="NCBI Taxonomy" id="412755"/>
    <lineage>
        <taxon>unclassified sequences</taxon>
        <taxon>metagenomes</taxon>
        <taxon>ecological metagenomes</taxon>
    </lineage>
</organism>
<dbReference type="EMBL" id="LAZR01052603">
    <property type="protein sequence ID" value="KKK82584.1"/>
    <property type="molecule type" value="Genomic_DNA"/>
</dbReference>
<gene>
    <name evidence="1" type="ORF">LCGC14_2801930</name>
</gene>
<sequence>YNQIKARISNAPSIKEELEKQDEEFKVFMARFSGEEFIHMNEEIAQLERLHNLGTFDYSKIISLFDPKFDRKDPGKAISASPVTGEEAIPELLDLFFILAGIDLTKGVERNFTNLLERLERERAPKSIAATGQLLVRLDKLFKQSISPQILINLIRAINKDPYLNPKSEKVVKPHLQSYMERIANRYKMAKGRILREEKEKAVALELKELFHDADLLELEGYNSHLAQTLLDNNFLSFSHIKSICILKSFLHAKFQNNSREALKKVVVEGYFEDKLFETTFSSTFHGSEALIDKISQFEEDLSGSGHITVANINKYLDNHNKGKPVSTALNKLVETIDFRAGSLVSQGANLLFNLGNHLYRILVDAKQSSPIEVTNIKVIRGINNREFLKDLADGYDDIKHFINIISH</sequence>
<accession>A0A0F9AVV2</accession>
<evidence type="ECO:0000313" key="1">
    <source>
        <dbReference type="EMBL" id="KKK82584.1"/>
    </source>
</evidence>
<name>A0A0F9AVV2_9ZZZZ</name>
<dbReference type="AlphaFoldDB" id="A0A0F9AVV2"/>
<protein>
    <submittedName>
        <fullName evidence="1">Uncharacterized protein</fullName>
    </submittedName>
</protein>
<dbReference type="InterPro" id="IPR035196">
    <property type="entry name" value="DUF5312"/>
</dbReference>
<comment type="caution">
    <text evidence="1">The sequence shown here is derived from an EMBL/GenBank/DDBJ whole genome shotgun (WGS) entry which is preliminary data.</text>
</comment>
<reference evidence="1" key="1">
    <citation type="journal article" date="2015" name="Nature">
        <title>Complex archaea that bridge the gap between prokaryotes and eukaryotes.</title>
        <authorList>
            <person name="Spang A."/>
            <person name="Saw J.H."/>
            <person name="Jorgensen S.L."/>
            <person name="Zaremba-Niedzwiedzka K."/>
            <person name="Martijn J."/>
            <person name="Lind A.E."/>
            <person name="van Eijk R."/>
            <person name="Schleper C."/>
            <person name="Guy L."/>
            <person name="Ettema T.J."/>
        </authorList>
    </citation>
    <scope>NUCLEOTIDE SEQUENCE</scope>
</reference>
<dbReference type="Pfam" id="PF17239">
    <property type="entry name" value="DUF5312"/>
    <property type="match status" value="1"/>
</dbReference>
<feature type="non-terminal residue" evidence="1">
    <location>
        <position position="408"/>
    </location>
</feature>